<protein>
    <submittedName>
        <fullName evidence="1">Uncharacterized protein</fullName>
    </submittedName>
</protein>
<organism evidence="1 2">
    <name type="scientific">Ancylostoma ceylanicum</name>
    <dbReference type="NCBI Taxonomy" id="53326"/>
    <lineage>
        <taxon>Eukaryota</taxon>
        <taxon>Metazoa</taxon>
        <taxon>Ecdysozoa</taxon>
        <taxon>Nematoda</taxon>
        <taxon>Chromadorea</taxon>
        <taxon>Rhabditida</taxon>
        <taxon>Rhabditina</taxon>
        <taxon>Rhabditomorpha</taxon>
        <taxon>Strongyloidea</taxon>
        <taxon>Ancylostomatidae</taxon>
        <taxon>Ancylostomatinae</taxon>
        <taxon>Ancylostoma</taxon>
    </lineage>
</organism>
<keyword evidence="2" id="KW-1185">Reference proteome</keyword>
<accession>A0A016TQI3</accession>
<reference evidence="2" key="1">
    <citation type="journal article" date="2015" name="Nat. Genet.">
        <title>The genome and transcriptome of the zoonotic hookworm Ancylostoma ceylanicum identify infection-specific gene families.</title>
        <authorList>
            <person name="Schwarz E.M."/>
            <person name="Hu Y."/>
            <person name="Antoshechkin I."/>
            <person name="Miller M.M."/>
            <person name="Sternberg P.W."/>
            <person name="Aroian R.V."/>
        </authorList>
    </citation>
    <scope>NUCLEOTIDE SEQUENCE</scope>
    <source>
        <strain evidence="2">HY135</strain>
    </source>
</reference>
<sequence length="82" mass="9756">MENRSFTGVQHSEQVRIKFSICCAWGRERLPQRRGKCIEYALGMPVHYQNCVETIFDRESNISNKRKCSNTRKFEQFVHMVD</sequence>
<dbReference type="AlphaFoldDB" id="A0A016TQI3"/>
<comment type="caution">
    <text evidence="1">The sequence shown here is derived from an EMBL/GenBank/DDBJ whole genome shotgun (WGS) entry which is preliminary data.</text>
</comment>
<proteinExistence type="predicted"/>
<dbReference type="Proteomes" id="UP000024635">
    <property type="component" value="Unassembled WGS sequence"/>
</dbReference>
<name>A0A016TQI3_9BILA</name>
<evidence type="ECO:0000313" key="1">
    <source>
        <dbReference type="EMBL" id="EYC05005.1"/>
    </source>
</evidence>
<gene>
    <name evidence="1" type="primary">Acey_s0084.g1721</name>
    <name evidence="1" type="ORF">Y032_0084g1721</name>
</gene>
<dbReference type="EMBL" id="JARK01001420">
    <property type="protein sequence ID" value="EYC05005.1"/>
    <property type="molecule type" value="Genomic_DNA"/>
</dbReference>
<evidence type="ECO:0000313" key="2">
    <source>
        <dbReference type="Proteomes" id="UP000024635"/>
    </source>
</evidence>